<proteinExistence type="predicted"/>
<dbReference type="InterPro" id="IPR011611">
    <property type="entry name" value="PfkB_dom"/>
</dbReference>
<sequence>MNRQGIICAGNWIVDIVHEIDQWPNKSELATILREKNGVGGGAANVVMALSHLDCDFPLVPFGAIGQDDHSRIILDACMALDLPIDHLIRRSDIPTAHTHVMSVPGDSRTFFYHGGANDSLSQQDFTTGFFAQSNARIFYLGYLMLLEQLDRIENGTSGAAQILARAQKAGLTTCVDLVSASSENFSTIVSYAAPYINYLIVNEVEACRASQIPLATDTVPPDVTLIEAARTLLASGINDAVIIHCPEKALWLGQNAEPILMRPDRLPPEAIVSPVGAGDAFCSGILYGIHEGLSPDKTLILAHTIATASMTGVTATESIPPLKQLMPEVFDQTQPHD</sequence>
<dbReference type="SUPFAM" id="SSF53613">
    <property type="entry name" value="Ribokinase-like"/>
    <property type="match status" value="1"/>
</dbReference>
<evidence type="ECO:0000256" key="1">
    <source>
        <dbReference type="ARBA" id="ARBA00022679"/>
    </source>
</evidence>
<protein>
    <submittedName>
        <fullName evidence="4">Carbohydrate kinase family protein</fullName>
    </submittedName>
</protein>
<accession>A0A2N5XNK5</accession>
<dbReference type="AlphaFoldDB" id="A0A2N5XNK5"/>
<dbReference type="InterPro" id="IPR029056">
    <property type="entry name" value="Ribokinase-like"/>
</dbReference>
<dbReference type="RefSeq" id="WP_101534550.1">
    <property type="nucleotide sequence ID" value="NZ_PKUQ01000031.1"/>
</dbReference>
<dbReference type="PROSITE" id="PS00584">
    <property type="entry name" value="PFKB_KINASES_2"/>
    <property type="match status" value="1"/>
</dbReference>
<name>A0A2N5XNK5_9HYPH</name>
<feature type="domain" description="Carbohydrate kinase PfkB" evidence="3">
    <location>
        <begin position="20"/>
        <end position="321"/>
    </location>
</feature>
<dbReference type="GO" id="GO:0016301">
    <property type="term" value="F:kinase activity"/>
    <property type="evidence" value="ECO:0007669"/>
    <property type="project" value="UniProtKB-KW"/>
</dbReference>
<dbReference type="PANTHER" id="PTHR10584">
    <property type="entry name" value="SUGAR KINASE"/>
    <property type="match status" value="1"/>
</dbReference>
<dbReference type="EMBL" id="PKUQ01000031">
    <property type="protein sequence ID" value="PLW76116.1"/>
    <property type="molecule type" value="Genomic_DNA"/>
</dbReference>
<reference evidence="4 5" key="1">
    <citation type="submission" date="2018-01" db="EMBL/GenBank/DDBJ databases">
        <title>The draft genome sequence of Cohaesibacter sp. H1304.</title>
        <authorList>
            <person name="Wang N.-N."/>
            <person name="Du Z.-J."/>
        </authorList>
    </citation>
    <scope>NUCLEOTIDE SEQUENCE [LARGE SCALE GENOMIC DNA]</scope>
    <source>
        <strain evidence="4 5">H1304</strain>
    </source>
</reference>
<organism evidence="4 5">
    <name type="scientific">Cohaesibacter celericrescens</name>
    <dbReference type="NCBI Taxonomy" id="2067669"/>
    <lineage>
        <taxon>Bacteria</taxon>
        <taxon>Pseudomonadati</taxon>
        <taxon>Pseudomonadota</taxon>
        <taxon>Alphaproteobacteria</taxon>
        <taxon>Hyphomicrobiales</taxon>
        <taxon>Cohaesibacteraceae</taxon>
    </lineage>
</organism>
<keyword evidence="2 4" id="KW-0418">Kinase</keyword>
<keyword evidence="5" id="KW-1185">Reference proteome</keyword>
<dbReference type="InterPro" id="IPR002173">
    <property type="entry name" value="Carboh/pur_kinase_PfkB_CS"/>
</dbReference>
<dbReference type="Pfam" id="PF00294">
    <property type="entry name" value="PfkB"/>
    <property type="match status" value="1"/>
</dbReference>
<keyword evidence="1" id="KW-0808">Transferase</keyword>
<evidence type="ECO:0000259" key="3">
    <source>
        <dbReference type="Pfam" id="PF00294"/>
    </source>
</evidence>
<evidence type="ECO:0000256" key="2">
    <source>
        <dbReference type="ARBA" id="ARBA00022777"/>
    </source>
</evidence>
<dbReference type="OrthoDB" id="9813569at2"/>
<dbReference type="GO" id="GO:0005829">
    <property type="term" value="C:cytosol"/>
    <property type="evidence" value="ECO:0007669"/>
    <property type="project" value="TreeGrafter"/>
</dbReference>
<evidence type="ECO:0000313" key="5">
    <source>
        <dbReference type="Proteomes" id="UP000234881"/>
    </source>
</evidence>
<comment type="caution">
    <text evidence="4">The sequence shown here is derived from an EMBL/GenBank/DDBJ whole genome shotgun (WGS) entry which is preliminary data.</text>
</comment>
<gene>
    <name evidence="4" type="ORF">C0081_14445</name>
</gene>
<dbReference type="PANTHER" id="PTHR10584:SF166">
    <property type="entry name" value="RIBOKINASE"/>
    <property type="match status" value="1"/>
</dbReference>
<dbReference type="Gene3D" id="3.40.1190.20">
    <property type="match status" value="1"/>
</dbReference>
<dbReference type="Proteomes" id="UP000234881">
    <property type="component" value="Unassembled WGS sequence"/>
</dbReference>
<evidence type="ECO:0000313" key="4">
    <source>
        <dbReference type="EMBL" id="PLW76116.1"/>
    </source>
</evidence>